<gene>
    <name evidence="2" type="ORF">C6W88_20665</name>
</gene>
<dbReference type="Proteomes" id="UP000241895">
    <property type="component" value="Unassembled WGS sequence"/>
</dbReference>
<dbReference type="SUPFAM" id="SSF53448">
    <property type="entry name" value="Nucleotide-diphospho-sugar transferases"/>
    <property type="match status" value="1"/>
</dbReference>
<protein>
    <recommendedName>
        <fullName evidence="1">Glycosyltransferase 2-like domain-containing protein</fullName>
    </recommendedName>
</protein>
<comment type="caution">
    <text evidence="2">The sequence shown here is derived from an EMBL/GenBank/DDBJ whole genome shotgun (WGS) entry which is preliminary data.</text>
</comment>
<accession>A0ABX5IUW7</accession>
<evidence type="ECO:0000313" key="3">
    <source>
        <dbReference type="Proteomes" id="UP000241895"/>
    </source>
</evidence>
<dbReference type="InterPro" id="IPR001173">
    <property type="entry name" value="Glyco_trans_2-like"/>
</dbReference>
<dbReference type="PANTHER" id="PTHR43685">
    <property type="entry name" value="GLYCOSYLTRANSFERASE"/>
    <property type="match status" value="1"/>
</dbReference>
<dbReference type="InterPro" id="IPR050834">
    <property type="entry name" value="Glycosyltransf_2"/>
</dbReference>
<feature type="domain" description="Glycosyltransferase 2-like" evidence="1">
    <location>
        <begin position="27"/>
        <end position="134"/>
    </location>
</feature>
<dbReference type="PANTHER" id="PTHR43685:SF11">
    <property type="entry name" value="GLYCOSYLTRANSFERASE TAGX-RELATED"/>
    <property type="match status" value="1"/>
</dbReference>
<keyword evidence="3" id="KW-1185">Reference proteome</keyword>
<name>A0ABX5IUW7_9GAMM</name>
<dbReference type="Gene3D" id="3.90.550.10">
    <property type="entry name" value="Spore Coat Polysaccharide Biosynthesis Protein SpsA, Chain A"/>
    <property type="match status" value="1"/>
</dbReference>
<organism evidence="2 3">
    <name type="scientific">Halomonas litopenaei</name>
    <dbReference type="NCBI Taxonomy" id="2109328"/>
    <lineage>
        <taxon>Bacteria</taxon>
        <taxon>Pseudomonadati</taxon>
        <taxon>Pseudomonadota</taxon>
        <taxon>Gammaproteobacteria</taxon>
        <taxon>Oceanospirillales</taxon>
        <taxon>Halomonadaceae</taxon>
        <taxon>Halomonas</taxon>
    </lineage>
</organism>
<dbReference type="CDD" id="cd00761">
    <property type="entry name" value="Glyco_tranf_GTA_type"/>
    <property type="match status" value="1"/>
</dbReference>
<dbReference type="Pfam" id="PF00535">
    <property type="entry name" value="Glycos_transf_2"/>
    <property type="match status" value="1"/>
</dbReference>
<proteinExistence type="predicted"/>
<sequence length="323" mass="36386">MTRHILLYSAANFSSGGGKAVEQYGVSVVIPSYNRRDAVVRALDSVLSQDYPNLECIVVDDASTDGSGEMLRGLAGEREGLRVIELEQNAGQGAARNVGARAARGRWVCFLDSDDELLPGSIESRVSVFIEDPEFDGIAFGGNIVAGKSEVLFPGTVEKGVDISLHDYLKDRGWLHTNAFMISRERFFALDGFREDLRQKQDVEFFIRALCRVNARYCGQACSRMHDLGDVRARNHHERIARQGYHFIDAVRTNTEVQERVEPDLLKDLVSRGVSTYLSALYRTGQYSQFREVLRRSVRQGELSPSSRWLKRYLLSWLRSPSN</sequence>
<dbReference type="EMBL" id="PXNS01000022">
    <property type="protein sequence ID" value="PTL88767.1"/>
    <property type="molecule type" value="Genomic_DNA"/>
</dbReference>
<evidence type="ECO:0000259" key="1">
    <source>
        <dbReference type="Pfam" id="PF00535"/>
    </source>
</evidence>
<dbReference type="InterPro" id="IPR029044">
    <property type="entry name" value="Nucleotide-diphossugar_trans"/>
</dbReference>
<evidence type="ECO:0000313" key="2">
    <source>
        <dbReference type="EMBL" id="PTL88767.1"/>
    </source>
</evidence>
<reference evidence="2 3" key="1">
    <citation type="submission" date="2018-03" db="EMBL/GenBank/DDBJ databases">
        <authorList>
            <person name="Zhou J."/>
            <person name="Li X."/>
            <person name="Xue M."/>
            <person name="Yin J."/>
        </authorList>
    </citation>
    <scope>NUCLEOTIDE SEQUENCE [LARGE SCALE GENOMIC DNA]</scope>
    <source>
        <strain evidence="2 3">SYSU ZJ2214</strain>
    </source>
</reference>